<dbReference type="Gene3D" id="3.20.20.70">
    <property type="entry name" value="Aldolase class I"/>
    <property type="match status" value="1"/>
</dbReference>
<gene>
    <name evidence="2" type="ORF">SAMN04488028_105141</name>
</gene>
<name>A0A1M6SSX2_REIAG</name>
<dbReference type="Pfam" id="PF02581">
    <property type="entry name" value="TMP-TENI"/>
    <property type="match status" value="1"/>
</dbReference>
<proteinExistence type="predicted"/>
<dbReference type="STRING" id="156994.SAMN04488028_105141"/>
<dbReference type="InterPro" id="IPR036206">
    <property type="entry name" value="ThiamineP_synth_sf"/>
</dbReference>
<dbReference type="SUPFAM" id="SSF51391">
    <property type="entry name" value="Thiamin phosphate synthase"/>
    <property type="match status" value="1"/>
</dbReference>
<sequence>MKIVIITPETLVDQELETCNELLQHDVRLHIRKPHGSKDELTRYLDQIDPLHYKKISLHQHHSLVEELKLGGKHWKSDQIIDNQCLTIRSKSFHNWEDLVQETAAIDYGFLSPIYDSISKRGYTSGFDETKLKKWVTHSKPFPVYALGGVTFDKLEALQDLGFDGAALLGAFWNLSDIKLRLKTLKQITHGNSKR</sequence>
<keyword evidence="3" id="KW-1185">Reference proteome</keyword>
<protein>
    <submittedName>
        <fullName evidence="2">Thiamine-phosphate pyrophosphorylase</fullName>
    </submittedName>
</protein>
<dbReference type="EMBL" id="FRAA01000005">
    <property type="protein sequence ID" value="SHK47823.1"/>
    <property type="molecule type" value="Genomic_DNA"/>
</dbReference>
<evidence type="ECO:0000313" key="2">
    <source>
        <dbReference type="EMBL" id="SHK47823.1"/>
    </source>
</evidence>
<evidence type="ECO:0000313" key="3">
    <source>
        <dbReference type="Proteomes" id="UP000184474"/>
    </source>
</evidence>
<dbReference type="AlphaFoldDB" id="A0A1M6SSX2"/>
<accession>A0A1M6SSX2</accession>
<dbReference type="InterPro" id="IPR013785">
    <property type="entry name" value="Aldolase_TIM"/>
</dbReference>
<reference evidence="3" key="1">
    <citation type="submission" date="2016-11" db="EMBL/GenBank/DDBJ databases">
        <authorList>
            <person name="Varghese N."/>
            <person name="Submissions S."/>
        </authorList>
    </citation>
    <scope>NUCLEOTIDE SEQUENCE [LARGE SCALE GENOMIC DNA]</scope>
    <source>
        <strain evidence="3">DSM 26134</strain>
    </source>
</reference>
<evidence type="ECO:0000259" key="1">
    <source>
        <dbReference type="Pfam" id="PF02581"/>
    </source>
</evidence>
<feature type="domain" description="Thiamine phosphate synthase/TenI" evidence="1">
    <location>
        <begin position="5"/>
        <end position="171"/>
    </location>
</feature>
<dbReference type="CDD" id="cd00564">
    <property type="entry name" value="TMP_TenI"/>
    <property type="match status" value="1"/>
</dbReference>
<organism evidence="2 3">
    <name type="scientific">Reichenbachiella agariperforans</name>
    <dbReference type="NCBI Taxonomy" id="156994"/>
    <lineage>
        <taxon>Bacteria</taxon>
        <taxon>Pseudomonadati</taxon>
        <taxon>Bacteroidota</taxon>
        <taxon>Cytophagia</taxon>
        <taxon>Cytophagales</taxon>
        <taxon>Reichenbachiellaceae</taxon>
        <taxon>Reichenbachiella</taxon>
    </lineage>
</organism>
<dbReference type="InterPro" id="IPR022998">
    <property type="entry name" value="ThiamineP_synth_TenI"/>
</dbReference>
<dbReference type="Proteomes" id="UP000184474">
    <property type="component" value="Unassembled WGS sequence"/>
</dbReference>
<dbReference type="RefSeq" id="WP_073123252.1">
    <property type="nucleotide sequence ID" value="NZ_FRAA01000005.1"/>
</dbReference>
<dbReference type="GO" id="GO:0009228">
    <property type="term" value="P:thiamine biosynthetic process"/>
    <property type="evidence" value="ECO:0007669"/>
    <property type="project" value="UniProtKB-KW"/>
</dbReference>